<dbReference type="Gene3D" id="2.170.16.10">
    <property type="entry name" value="Hedgehog/Intein (Hint) domain"/>
    <property type="match status" value="1"/>
</dbReference>
<dbReference type="InterPro" id="IPR028992">
    <property type="entry name" value="Hedgehog/Intein_dom"/>
</dbReference>
<dbReference type="OrthoDB" id="6305173at2"/>
<accession>A0A3S8U1P4</accession>
<feature type="domain" description="Hedgehog/Intein (Hint)" evidence="1">
    <location>
        <begin position="68"/>
        <end position="212"/>
    </location>
</feature>
<dbReference type="KEGG" id="taw:EI545_00920"/>
<dbReference type="GO" id="GO:0016539">
    <property type="term" value="P:intein-mediated protein splicing"/>
    <property type="evidence" value="ECO:0007669"/>
    <property type="project" value="InterPro"/>
</dbReference>
<dbReference type="SUPFAM" id="SSF51294">
    <property type="entry name" value="Hedgehog/intein (Hint) domain"/>
    <property type="match status" value="1"/>
</dbReference>
<protein>
    <submittedName>
        <fullName evidence="2">Hint domain-containing protein</fullName>
    </submittedName>
</protein>
<evidence type="ECO:0000313" key="3">
    <source>
        <dbReference type="Proteomes" id="UP000282002"/>
    </source>
</evidence>
<name>A0A3S8U1P4_9RHOB</name>
<gene>
    <name evidence="2" type="ORF">EI545_00920</name>
</gene>
<evidence type="ECO:0000259" key="1">
    <source>
        <dbReference type="Pfam" id="PF13403"/>
    </source>
</evidence>
<reference evidence="2 3" key="1">
    <citation type="submission" date="2018-12" db="EMBL/GenBank/DDBJ databases">
        <title>Complete genome sequencing of Tabrizicola sp. K13M18.</title>
        <authorList>
            <person name="Bae J.-W."/>
        </authorList>
    </citation>
    <scope>NUCLEOTIDE SEQUENCE [LARGE SCALE GENOMIC DNA]</scope>
    <source>
        <strain evidence="2 3">K13M18</strain>
    </source>
</reference>
<dbReference type="Proteomes" id="UP000282002">
    <property type="component" value="Chromosome"/>
</dbReference>
<dbReference type="AlphaFoldDB" id="A0A3S8U1P4"/>
<keyword evidence="3" id="KW-1185">Reference proteome</keyword>
<proteinExistence type="predicted"/>
<dbReference type="PROSITE" id="PS50817">
    <property type="entry name" value="INTEIN_N_TER"/>
    <property type="match status" value="1"/>
</dbReference>
<dbReference type="InterPro" id="IPR036844">
    <property type="entry name" value="Hint_dom_sf"/>
</dbReference>
<sequence>MVPGLTCYGHCFFLFSVGRSQVSRQRCTCCCACVQVIGDVVKMPDQTAARSAPLSPVSGAAPVPRSTPCFTPGTMVTTQRGECPVEHLVVGDKVVTRDNGIQPVRWVGKTQMFLYDFQADPHLLPVFIRQGAFGKGLPERDMMVSPNHRVLVANERTTLRFREREVLVAAKHLTTQGVHTVQSSGTTYIHFMCDRHEIVLADGIWTESFQPSDNSLKGIGNAQRLEIFEIFPELKTAEGKAAYGPARRTLTATESAESAA</sequence>
<dbReference type="Pfam" id="PF13403">
    <property type="entry name" value="Hint_2"/>
    <property type="match status" value="1"/>
</dbReference>
<evidence type="ECO:0000313" key="2">
    <source>
        <dbReference type="EMBL" id="AZL57530.1"/>
    </source>
</evidence>
<dbReference type="InterPro" id="IPR006141">
    <property type="entry name" value="Intein_N"/>
</dbReference>
<organism evidence="2 3">
    <name type="scientific">Tabrizicola piscis</name>
    <dbReference type="NCBI Taxonomy" id="2494374"/>
    <lineage>
        <taxon>Bacteria</taxon>
        <taxon>Pseudomonadati</taxon>
        <taxon>Pseudomonadota</taxon>
        <taxon>Alphaproteobacteria</taxon>
        <taxon>Rhodobacterales</taxon>
        <taxon>Paracoccaceae</taxon>
        <taxon>Tabrizicola</taxon>
    </lineage>
</organism>
<dbReference type="EMBL" id="CP034328">
    <property type="protein sequence ID" value="AZL57530.1"/>
    <property type="molecule type" value="Genomic_DNA"/>
</dbReference>